<dbReference type="SMART" id="SM00717">
    <property type="entry name" value="SANT"/>
    <property type="match status" value="1"/>
</dbReference>
<dbReference type="EMBL" id="CAXDID020000117">
    <property type="protein sequence ID" value="CAL6030688.1"/>
    <property type="molecule type" value="Genomic_DNA"/>
</dbReference>
<evidence type="ECO:0000259" key="1">
    <source>
        <dbReference type="PROSITE" id="PS50090"/>
    </source>
</evidence>
<protein>
    <submittedName>
        <fullName evidence="3">Myb-like_DNA-binding domain-containing protein</fullName>
    </submittedName>
</protein>
<accession>A0ABP1J610</accession>
<dbReference type="CDD" id="cd00167">
    <property type="entry name" value="SANT"/>
    <property type="match status" value="1"/>
</dbReference>
<proteinExistence type="predicted"/>
<gene>
    <name evidence="3" type="ORF">HINF_LOCUS33565</name>
</gene>
<feature type="domain" description="Myb-like" evidence="1">
    <location>
        <begin position="1"/>
        <end position="54"/>
    </location>
</feature>
<dbReference type="InterPro" id="IPR001005">
    <property type="entry name" value="SANT/Myb"/>
</dbReference>
<evidence type="ECO:0000259" key="2">
    <source>
        <dbReference type="PROSITE" id="PS51294"/>
    </source>
</evidence>
<comment type="caution">
    <text evidence="3">The sequence shown here is derived from an EMBL/GenBank/DDBJ whole genome shotgun (WGS) entry which is preliminary data.</text>
</comment>
<dbReference type="InterPro" id="IPR009057">
    <property type="entry name" value="Homeodomain-like_sf"/>
</dbReference>
<keyword evidence="4" id="KW-1185">Reference proteome</keyword>
<dbReference type="SUPFAM" id="SSF46689">
    <property type="entry name" value="Homeodomain-like"/>
    <property type="match status" value="1"/>
</dbReference>
<dbReference type="Gene3D" id="1.10.10.60">
    <property type="entry name" value="Homeodomain-like"/>
    <property type="match status" value="1"/>
</dbReference>
<sequence length="207" mass="25052">MPRQQHSWSLQEKQRLYFVVKKYKQNDRINWNLVAEQMPDRTPTQCRLQYRNNNQNKQKVNNQWSTYMTRQLMCLTHVYGKKWNFLQKNYFPNITSEQLRLKSFQQEQKHKQYSEITLKAENGQTQMCDKEIQFLKTAYQEIKAIRIRFEQVKVNELGIVQLEPLYLVFFNILSKNNFIAEEEKRLKRILQKLDNKSSVSASSISFQ</sequence>
<evidence type="ECO:0000313" key="4">
    <source>
        <dbReference type="Proteomes" id="UP001642409"/>
    </source>
</evidence>
<organism evidence="3 4">
    <name type="scientific">Hexamita inflata</name>
    <dbReference type="NCBI Taxonomy" id="28002"/>
    <lineage>
        <taxon>Eukaryota</taxon>
        <taxon>Metamonada</taxon>
        <taxon>Diplomonadida</taxon>
        <taxon>Hexamitidae</taxon>
        <taxon>Hexamitinae</taxon>
        <taxon>Hexamita</taxon>
    </lineage>
</organism>
<dbReference type="Proteomes" id="UP001642409">
    <property type="component" value="Unassembled WGS sequence"/>
</dbReference>
<dbReference type="Pfam" id="PF00249">
    <property type="entry name" value="Myb_DNA-binding"/>
    <property type="match status" value="1"/>
</dbReference>
<dbReference type="PROSITE" id="PS50090">
    <property type="entry name" value="MYB_LIKE"/>
    <property type="match status" value="1"/>
</dbReference>
<reference evidence="3 4" key="1">
    <citation type="submission" date="2024-07" db="EMBL/GenBank/DDBJ databases">
        <authorList>
            <person name="Akdeniz Z."/>
        </authorList>
    </citation>
    <scope>NUCLEOTIDE SEQUENCE [LARGE SCALE GENOMIC DNA]</scope>
</reference>
<name>A0ABP1J610_9EUKA</name>
<dbReference type="PROSITE" id="PS51294">
    <property type="entry name" value="HTH_MYB"/>
    <property type="match status" value="1"/>
</dbReference>
<dbReference type="InterPro" id="IPR017930">
    <property type="entry name" value="Myb_dom"/>
</dbReference>
<feature type="domain" description="HTH myb-type" evidence="2">
    <location>
        <begin position="1"/>
        <end position="58"/>
    </location>
</feature>
<evidence type="ECO:0000313" key="3">
    <source>
        <dbReference type="EMBL" id="CAL6030688.1"/>
    </source>
</evidence>